<dbReference type="AlphaFoldDB" id="A0A0M0K3H6"/>
<evidence type="ECO:0000313" key="4">
    <source>
        <dbReference type="EMBL" id="KOO33359.1"/>
    </source>
</evidence>
<keyword evidence="3" id="KW-0472">Membrane</keyword>
<evidence type="ECO:0000256" key="3">
    <source>
        <dbReference type="SAM" id="Phobius"/>
    </source>
</evidence>
<keyword evidence="3" id="KW-0812">Transmembrane</keyword>
<organism evidence="4 5">
    <name type="scientific">Chrysochromulina tobinii</name>
    <dbReference type="NCBI Taxonomy" id="1460289"/>
    <lineage>
        <taxon>Eukaryota</taxon>
        <taxon>Haptista</taxon>
        <taxon>Haptophyta</taxon>
        <taxon>Prymnesiophyceae</taxon>
        <taxon>Prymnesiales</taxon>
        <taxon>Chrysochromulinaceae</taxon>
        <taxon>Chrysochromulina</taxon>
    </lineage>
</organism>
<gene>
    <name evidence="4" type="ORF">Ctob_008869</name>
</gene>
<feature type="transmembrane region" description="Helical" evidence="3">
    <location>
        <begin position="664"/>
        <end position="688"/>
    </location>
</feature>
<feature type="coiled-coil region" evidence="1">
    <location>
        <begin position="68"/>
        <end position="102"/>
    </location>
</feature>
<comment type="caution">
    <text evidence="4">The sequence shown here is derived from an EMBL/GenBank/DDBJ whole genome shotgun (WGS) entry which is preliminary data.</text>
</comment>
<feature type="non-terminal residue" evidence="4">
    <location>
        <position position="779"/>
    </location>
</feature>
<sequence length="779" mass="86303">MAKHISDGDVQRAKSLAITEAEVERIEQQAMGSHGEQVGGRQPSGPHSGVSPELRRRVLELDRVSDALVEAKMTVAQYALELEEARQQLKALKGRTTSAKAEEELQHLTEVHDYHYFGFATSNIAALNGGNYTVALGGASSHGTLRTKHFETRGHLSPRMRYEIHRVERVTQPALQVQQLVGFCWVRPAETFDGFVSEAYAARRWPCGGFFYFFDQSEQPEQQPLEEAPLAAGEARRPCGSEWVDWRALSCVGLLWLLGQKLTVRVEGVLPSSASHDEITWYRLREEIDHRIDRTAWLKIKSEDEVFTRYQDVWSTSGLSSQDAADEDEALQERISHVLLPAKTRRRRLEMEDRIEVFTPTKEGVEIGPANGPVVADARFWRQLRVRHDLGPSSAPASRLRVRPFGPSIFGFDDCWQLTPLEKELNPERHVAKDELCRQLERALTKLEKRLGACMSLLAAPCSACTLPLRHYLRCACLQKEQLPPPLTVGMSVILGGFVGCSIVALHGDGSVDVHIPGCGIRPRVARTSLRLLDGSPAPPATAPQASRSPWMSCMEQIWSGWVWVPPPVSATASQISPTATVDSSASTDTTEARRAVQALRDALRHEPVVLNSTPPSKCEHSEGPRLMHLVLPLSCMHSSVSRTRRSTAEGVSEGIGIGIGAELYFMQLITLGWVFLLMGLVSLGSMLNNYFVYFKLHSTALGSWEPNVTAVDVILQGLTIGANTGQRGTPFNLLQVGCSELVTTLVFLLYLIWLKQFNAERELALKKSALSAADYTIQ</sequence>
<reference evidence="5" key="1">
    <citation type="journal article" date="2015" name="PLoS Genet.">
        <title>Genome Sequence and Transcriptome Analyses of Chrysochromulina tobin: Metabolic Tools for Enhanced Algal Fitness in the Prominent Order Prymnesiales (Haptophyceae).</title>
        <authorList>
            <person name="Hovde B.T."/>
            <person name="Deodato C.R."/>
            <person name="Hunsperger H.M."/>
            <person name="Ryken S.A."/>
            <person name="Yost W."/>
            <person name="Jha R.K."/>
            <person name="Patterson J."/>
            <person name="Monnat R.J. Jr."/>
            <person name="Barlow S.B."/>
            <person name="Starkenburg S.R."/>
            <person name="Cattolico R.A."/>
        </authorList>
    </citation>
    <scope>NUCLEOTIDE SEQUENCE</scope>
    <source>
        <strain evidence="5">CCMP291</strain>
    </source>
</reference>
<protein>
    <submittedName>
        <fullName evidence="4">Uncharacterized protein</fullName>
    </submittedName>
</protein>
<evidence type="ECO:0000256" key="1">
    <source>
        <dbReference type="SAM" id="Coils"/>
    </source>
</evidence>
<evidence type="ECO:0000313" key="5">
    <source>
        <dbReference type="Proteomes" id="UP000037460"/>
    </source>
</evidence>
<feature type="transmembrane region" description="Helical" evidence="3">
    <location>
        <begin position="734"/>
        <end position="754"/>
    </location>
</feature>
<evidence type="ECO:0000256" key="2">
    <source>
        <dbReference type="SAM" id="MobiDB-lite"/>
    </source>
</evidence>
<keyword evidence="1" id="KW-0175">Coiled coil</keyword>
<keyword evidence="5" id="KW-1185">Reference proteome</keyword>
<keyword evidence="3" id="KW-1133">Transmembrane helix</keyword>
<proteinExistence type="predicted"/>
<accession>A0A0M0K3H6</accession>
<dbReference type="EMBL" id="JWZX01001540">
    <property type="protein sequence ID" value="KOO33359.1"/>
    <property type="molecule type" value="Genomic_DNA"/>
</dbReference>
<dbReference type="Proteomes" id="UP000037460">
    <property type="component" value="Unassembled WGS sequence"/>
</dbReference>
<feature type="region of interest" description="Disordered" evidence="2">
    <location>
        <begin position="30"/>
        <end position="53"/>
    </location>
</feature>
<name>A0A0M0K3H6_9EUKA</name>